<dbReference type="InterPro" id="IPR043129">
    <property type="entry name" value="ATPase_NBD"/>
</dbReference>
<dbReference type="SMART" id="SM00268">
    <property type="entry name" value="ACTIN"/>
    <property type="match status" value="1"/>
</dbReference>
<organism evidence="3 4">
    <name type="scientific">Aspergillus carbonarius (strain ITEM 5010)</name>
    <dbReference type="NCBI Taxonomy" id="602072"/>
    <lineage>
        <taxon>Eukaryota</taxon>
        <taxon>Fungi</taxon>
        <taxon>Dikarya</taxon>
        <taxon>Ascomycota</taxon>
        <taxon>Pezizomycotina</taxon>
        <taxon>Eurotiomycetes</taxon>
        <taxon>Eurotiomycetidae</taxon>
        <taxon>Eurotiales</taxon>
        <taxon>Aspergillaceae</taxon>
        <taxon>Aspergillus</taxon>
        <taxon>Aspergillus subgen. Circumdati</taxon>
    </lineage>
</organism>
<dbReference type="OrthoDB" id="4485475at2759"/>
<dbReference type="STRING" id="602072.A0A1R3RPM9"/>
<evidence type="ECO:0000313" key="3">
    <source>
        <dbReference type="EMBL" id="OOF96429.1"/>
    </source>
</evidence>
<protein>
    <submittedName>
        <fullName evidence="3">Uncharacterized protein</fullName>
    </submittedName>
</protein>
<sequence>MVHLPAKLASPGKLPLGLSTDPSWAVPDLKQGTISSTSSTTNPLTQPSHLLRDKGQKECYLGDEVLSELQFLKEHGIRGELRYKQIQKIWHEVITNKLHIPIDSQRPILLTESFLYYYPHIEDTAEWIFESLNPPSLCLYPSPVLSLHATGRTAGLIIQAGHRKTDVVAIQDGHPIKWRQTHTAGDELTHYLIYKLSERGYELHTSVGYEHVRRIKESFCYVPDWGDEYERFTESPKSFQRTYTLPDGQIITIDEERFRTGMAFLDPCTLGLKYASVAAIVFNTMQNDDKDLRTVLTKNIVLAGGTAHLPGIAQMLKKEVDDMPCVEYIPAEIHTPPNPHLLAWIGGSMMAEHSSLKERWISRQEYEEFGHSIIKRKKLYQY</sequence>
<dbReference type="Gene3D" id="3.90.640.10">
    <property type="entry name" value="Actin, Chain A, domain 4"/>
    <property type="match status" value="1"/>
</dbReference>
<dbReference type="PANTHER" id="PTHR11937">
    <property type="entry name" value="ACTIN"/>
    <property type="match status" value="1"/>
</dbReference>
<proteinExistence type="inferred from homology"/>
<gene>
    <name evidence="3" type="ORF">ASPCADRAFT_206629</name>
</gene>
<evidence type="ECO:0000256" key="1">
    <source>
        <dbReference type="RuleBase" id="RU000487"/>
    </source>
</evidence>
<dbReference type="EMBL" id="KV907498">
    <property type="protein sequence ID" value="OOF96429.1"/>
    <property type="molecule type" value="Genomic_DNA"/>
</dbReference>
<dbReference type="PRINTS" id="PR00190">
    <property type="entry name" value="ACTIN"/>
</dbReference>
<accession>A0A1R3RPM9</accession>
<dbReference type="AlphaFoldDB" id="A0A1R3RPM9"/>
<keyword evidence="4" id="KW-1185">Reference proteome</keyword>
<evidence type="ECO:0000313" key="4">
    <source>
        <dbReference type="Proteomes" id="UP000188318"/>
    </source>
</evidence>
<dbReference type="VEuPathDB" id="FungiDB:ASPCADRAFT_206629"/>
<feature type="compositionally biased region" description="Polar residues" evidence="2">
    <location>
        <begin position="32"/>
        <end position="48"/>
    </location>
</feature>
<dbReference type="Pfam" id="PF00022">
    <property type="entry name" value="Actin"/>
    <property type="match status" value="1"/>
</dbReference>
<dbReference type="Gene3D" id="3.30.420.40">
    <property type="match status" value="2"/>
</dbReference>
<reference evidence="4" key="1">
    <citation type="journal article" date="2017" name="Genome Biol.">
        <title>Comparative genomics reveals high biological diversity and specific adaptations in the industrially and medically important fungal genus Aspergillus.</title>
        <authorList>
            <person name="de Vries R.P."/>
            <person name="Riley R."/>
            <person name="Wiebenga A."/>
            <person name="Aguilar-Osorio G."/>
            <person name="Amillis S."/>
            <person name="Uchima C.A."/>
            <person name="Anderluh G."/>
            <person name="Asadollahi M."/>
            <person name="Askin M."/>
            <person name="Barry K."/>
            <person name="Battaglia E."/>
            <person name="Bayram O."/>
            <person name="Benocci T."/>
            <person name="Braus-Stromeyer S.A."/>
            <person name="Caldana C."/>
            <person name="Canovas D."/>
            <person name="Cerqueira G.C."/>
            <person name="Chen F."/>
            <person name="Chen W."/>
            <person name="Choi C."/>
            <person name="Clum A."/>
            <person name="Dos Santos R.A."/>
            <person name="Damasio A.R."/>
            <person name="Diallinas G."/>
            <person name="Emri T."/>
            <person name="Fekete E."/>
            <person name="Flipphi M."/>
            <person name="Freyberg S."/>
            <person name="Gallo A."/>
            <person name="Gournas C."/>
            <person name="Habgood R."/>
            <person name="Hainaut M."/>
            <person name="Harispe M.L."/>
            <person name="Henrissat B."/>
            <person name="Hilden K.S."/>
            <person name="Hope R."/>
            <person name="Hossain A."/>
            <person name="Karabika E."/>
            <person name="Karaffa L."/>
            <person name="Karanyi Z."/>
            <person name="Krasevec N."/>
            <person name="Kuo A."/>
            <person name="Kusch H."/>
            <person name="LaButti K."/>
            <person name="Lagendijk E.L."/>
            <person name="Lapidus A."/>
            <person name="Levasseur A."/>
            <person name="Lindquist E."/>
            <person name="Lipzen A."/>
            <person name="Logrieco A.F."/>
            <person name="MacCabe A."/>
            <person name="Maekelae M.R."/>
            <person name="Malavazi I."/>
            <person name="Melin P."/>
            <person name="Meyer V."/>
            <person name="Mielnichuk N."/>
            <person name="Miskei M."/>
            <person name="Molnar A.P."/>
            <person name="Mule G."/>
            <person name="Ngan C.Y."/>
            <person name="Orejas M."/>
            <person name="Orosz E."/>
            <person name="Ouedraogo J.P."/>
            <person name="Overkamp K.M."/>
            <person name="Park H.-S."/>
            <person name="Perrone G."/>
            <person name="Piumi F."/>
            <person name="Punt P.J."/>
            <person name="Ram A.F."/>
            <person name="Ramon A."/>
            <person name="Rauscher S."/>
            <person name="Record E."/>
            <person name="Riano-Pachon D.M."/>
            <person name="Robert V."/>
            <person name="Roehrig J."/>
            <person name="Ruller R."/>
            <person name="Salamov A."/>
            <person name="Salih N.S."/>
            <person name="Samson R.A."/>
            <person name="Sandor E."/>
            <person name="Sanguinetti M."/>
            <person name="Schuetze T."/>
            <person name="Sepcic K."/>
            <person name="Shelest E."/>
            <person name="Sherlock G."/>
            <person name="Sophianopoulou V."/>
            <person name="Squina F.M."/>
            <person name="Sun H."/>
            <person name="Susca A."/>
            <person name="Todd R.B."/>
            <person name="Tsang A."/>
            <person name="Unkles S.E."/>
            <person name="van de Wiele N."/>
            <person name="van Rossen-Uffink D."/>
            <person name="Oliveira J.V."/>
            <person name="Vesth T.C."/>
            <person name="Visser J."/>
            <person name="Yu J.-H."/>
            <person name="Zhou M."/>
            <person name="Andersen M.R."/>
            <person name="Archer D.B."/>
            <person name="Baker S.E."/>
            <person name="Benoit I."/>
            <person name="Brakhage A.A."/>
            <person name="Braus G.H."/>
            <person name="Fischer R."/>
            <person name="Frisvad J.C."/>
            <person name="Goldman G.H."/>
            <person name="Houbraken J."/>
            <person name="Oakley B."/>
            <person name="Pocsi I."/>
            <person name="Scazzocchio C."/>
            <person name="Seiboth B."/>
            <person name="vanKuyk P.A."/>
            <person name="Wortman J."/>
            <person name="Dyer P.S."/>
            <person name="Grigoriev I.V."/>
        </authorList>
    </citation>
    <scope>NUCLEOTIDE SEQUENCE [LARGE SCALE GENOMIC DNA]</scope>
    <source>
        <strain evidence="4">ITEM 5010</strain>
    </source>
</reference>
<evidence type="ECO:0000256" key="2">
    <source>
        <dbReference type="SAM" id="MobiDB-lite"/>
    </source>
</evidence>
<dbReference type="InterPro" id="IPR004001">
    <property type="entry name" value="Actin_CS"/>
</dbReference>
<dbReference type="Proteomes" id="UP000188318">
    <property type="component" value="Unassembled WGS sequence"/>
</dbReference>
<feature type="region of interest" description="Disordered" evidence="2">
    <location>
        <begin position="29"/>
        <end position="49"/>
    </location>
</feature>
<comment type="similarity">
    <text evidence="1">Belongs to the actin family.</text>
</comment>
<dbReference type="InterPro" id="IPR004000">
    <property type="entry name" value="Actin"/>
</dbReference>
<dbReference type="PROSITE" id="PS00432">
    <property type="entry name" value="ACTINS_2"/>
    <property type="match status" value="1"/>
</dbReference>
<name>A0A1R3RPM9_ASPC5</name>
<dbReference type="SUPFAM" id="SSF53067">
    <property type="entry name" value="Actin-like ATPase domain"/>
    <property type="match status" value="2"/>
</dbReference>